<sequence length="174" mass="19730">MRFFIRLEEWVARVLLALIVLLVFGAAVARTFNHPIIWSVDMAQLLFVWVCVLGADQALRKREHIGVDILVRHFPAQVRGYLDVLLYVLIIVFLVTLAIRGFELTWLNKERRFGDSNISYAFVTVAVPVGCVLLTITSLGHIWTLIGKLRRNEVEYESLAEAAIDHVKSTGAEL</sequence>
<dbReference type="PANTHER" id="PTHR35011">
    <property type="entry name" value="2,3-DIKETO-L-GULONATE TRAP TRANSPORTER SMALL PERMEASE PROTEIN YIAM"/>
    <property type="match status" value="1"/>
</dbReference>
<dbReference type="InterPro" id="IPR055348">
    <property type="entry name" value="DctQ"/>
</dbReference>
<dbReference type="GO" id="GO:0005886">
    <property type="term" value="C:plasma membrane"/>
    <property type="evidence" value="ECO:0007669"/>
    <property type="project" value="UniProtKB-SubCell"/>
</dbReference>
<dbReference type="OrthoDB" id="7843639at2"/>
<protein>
    <recommendedName>
        <fullName evidence="9">TRAP transporter small permease protein</fullName>
    </recommendedName>
</protein>
<comment type="similarity">
    <text evidence="8 9">Belongs to the TRAP transporter small permease family.</text>
</comment>
<comment type="subunit">
    <text evidence="9">The complex comprises the extracytoplasmic solute receptor protein and the two transmembrane proteins.</text>
</comment>
<feature type="transmembrane region" description="Helical" evidence="9">
    <location>
        <begin position="12"/>
        <end position="30"/>
    </location>
</feature>
<feature type="domain" description="Tripartite ATP-independent periplasmic transporters DctQ component" evidence="10">
    <location>
        <begin position="19"/>
        <end position="146"/>
    </location>
</feature>
<comment type="function">
    <text evidence="9">Part of the tripartite ATP-independent periplasmic (TRAP) transport system.</text>
</comment>
<dbReference type="EMBL" id="PRLP01000121">
    <property type="protein sequence ID" value="PPC74997.1"/>
    <property type="molecule type" value="Genomic_DNA"/>
</dbReference>
<evidence type="ECO:0000256" key="5">
    <source>
        <dbReference type="ARBA" id="ARBA00022692"/>
    </source>
</evidence>
<feature type="transmembrane region" description="Helical" evidence="9">
    <location>
        <begin position="36"/>
        <end position="59"/>
    </location>
</feature>
<evidence type="ECO:0000256" key="4">
    <source>
        <dbReference type="ARBA" id="ARBA00022519"/>
    </source>
</evidence>
<evidence type="ECO:0000256" key="8">
    <source>
        <dbReference type="ARBA" id="ARBA00038436"/>
    </source>
</evidence>
<dbReference type="GO" id="GO:0015740">
    <property type="term" value="P:C4-dicarboxylate transport"/>
    <property type="evidence" value="ECO:0007669"/>
    <property type="project" value="TreeGrafter"/>
</dbReference>
<gene>
    <name evidence="11" type="ORF">C4K68_22895</name>
</gene>
<evidence type="ECO:0000256" key="6">
    <source>
        <dbReference type="ARBA" id="ARBA00022989"/>
    </source>
</evidence>
<evidence type="ECO:0000256" key="7">
    <source>
        <dbReference type="ARBA" id="ARBA00023136"/>
    </source>
</evidence>
<evidence type="ECO:0000256" key="2">
    <source>
        <dbReference type="ARBA" id="ARBA00022448"/>
    </source>
</evidence>
<keyword evidence="5 9" id="KW-0812">Transmembrane</keyword>
<evidence type="ECO:0000313" key="11">
    <source>
        <dbReference type="EMBL" id="PPC74997.1"/>
    </source>
</evidence>
<accession>A0A2S5KJJ2</accession>
<keyword evidence="3" id="KW-1003">Cell membrane</keyword>
<comment type="caution">
    <text evidence="11">The sequence shown here is derived from an EMBL/GenBank/DDBJ whole genome shotgun (WGS) entry which is preliminary data.</text>
</comment>
<name>A0A2S5KJJ2_9PROT</name>
<evidence type="ECO:0000256" key="3">
    <source>
        <dbReference type="ARBA" id="ARBA00022475"/>
    </source>
</evidence>
<evidence type="ECO:0000313" key="12">
    <source>
        <dbReference type="Proteomes" id="UP000238196"/>
    </source>
</evidence>
<organism evidence="11 12">
    <name type="scientific">Proteobacteria bacterium 228</name>
    <dbReference type="NCBI Taxonomy" id="2083153"/>
    <lineage>
        <taxon>Bacteria</taxon>
        <taxon>Pseudomonadati</taxon>
        <taxon>Pseudomonadota</taxon>
    </lineage>
</organism>
<keyword evidence="2 9" id="KW-0813">Transport</keyword>
<dbReference type="GO" id="GO:0022857">
    <property type="term" value="F:transmembrane transporter activity"/>
    <property type="evidence" value="ECO:0007669"/>
    <property type="project" value="UniProtKB-UniRule"/>
</dbReference>
<comment type="subcellular location">
    <subcellularLocation>
        <location evidence="1 9">Cell inner membrane</location>
        <topology evidence="1 9">Multi-pass membrane protein</topology>
    </subcellularLocation>
</comment>
<feature type="transmembrane region" description="Helical" evidence="9">
    <location>
        <begin position="80"/>
        <end position="99"/>
    </location>
</feature>
<dbReference type="AlphaFoldDB" id="A0A2S5KJJ2"/>
<feature type="transmembrane region" description="Helical" evidence="9">
    <location>
        <begin position="119"/>
        <end position="143"/>
    </location>
</feature>
<keyword evidence="6 9" id="KW-1133">Transmembrane helix</keyword>
<keyword evidence="7 9" id="KW-0472">Membrane</keyword>
<dbReference type="Pfam" id="PF04290">
    <property type="entry name" value="DctQ"/>
    <property type="match status" value="1"/>
</dbReference>
<dbReference type="PANTHER" id="PTHR35011:SF2">
    <property type="entry name" value="2,3-DIKETO-L-GULONATE TRAP TRANSPORTER SMALL PERMEASE PROTEIN YIAM"/>
    <property type="match status" value="1"/>
</dbReference>
<keyword evidence="4 9" id="KW-0997">Cell inner membrane</keyword>
<dbReference type="InterPro" id="IPR007387">
    <property type="entry name" value="TRAP_DctQ"/>
</dbReference>
<reference evidence="11 12" key="1">
    <citation type="submission" date="2018-02" db="EMBL/GenBank/DDBJ databases">
        <title>novel marine gammaproteobacteria from coastal saline agro ecosystem.</title>
        <authorList>
            <person name="Krishnan R."/>
            <person name="Ramesh Kumar N."/>
        </authorList>
    </citation>
    <scope>NUCLEOTIDE SEQUENCE [LARGE SCALE GENOMIC DNA]</scope>
    <source>
        <strain evidence="11 12">228</strain>
    </source>
</reference>
<evidence type="ECO:0000259" key="10">
    <source>
        <dbReference type="Pfam" id="PF04290"/>
    </source>
</evidence>
<proteinExistence type="inferred from homology"/>
<evidence type="ECO:0000256" key="9">
    <source>
        <dbReference type="RuleBase" id="RU369079"/>
    </source>
</evidence>
<evidence type="ECO:0000256" key="1">
    <source>
        <dbReference type="ARBA" id="ARBA00004429"/>
    </source>
</evidence>
<dbReference type="Proteomes" id="UP000238196">
    <property type="component" value="Unassembled WGS sequence"/>
</dbReference>